<dbReference type="Gene3D" id="3.60.15.10">
    <property type="entry name" value="Ribonuclease Z/Hydroxyacylglutathione hydrolase-like"/>
    <property type="match status" value="1"/>
</dbReference>
<evidence type="ECO:0000256" key="2">
    <source>
        <dbReference type="ARBA" id="ARBA00022552"/>
    </source>
</evidence>
<evidence type="ECO:0000256" key="6">
    <source>
        <dbReference type="ARBA" id="ARBA00022801"/>
    </source>
</evidence>
<dbReference type="EC" id="3.1.-.-" evidence="10"/>
<keyword evidence="7" id="KW-0862">Zinc</keyword>
<dbReference type="SMART" id="SM00849">
    <property type="entry name" value="Lactamase_B"/>
    <property type="match status" value="1"/>
</dbReference>
<evidence type="ECO:0000256" key="11">
    <source>
        <dbReference type="SAM" id="MobiDB-lite"/>
    </source>
</evidence>
<dbReference type="NCBIfam" id="TIGR00649">
    <property type="entry name" value="MG423"/>
    <property type="match status" value="1"/>
</dbReference>
<keyword evidence="9 10" id="KW-0694">RNA-binding</keyword>
<keyword evidence="14" id="KW-1185">Reference proteome</keyword>
<keyword evidence="5 10" id="KW-0255">Endonuclease</keyword>
<dbReference type="Pfam" id="PF17770">
    <property type="entry name" value="RNase_J_C"/>
    <property type="match status" value="1"/>
</dbReference>
<dbReference type="InterPro" id="IPR030854">
    <property type="entry name" value="RNase_J_bac"/>
</dbReference>
<dbReference type="GO" id="GO:0016787">
    <property type="term" value="F:hydrolase activity"/>
    <property type="evidence" value="ECO:0007669"/>
    <property type="project" value="UniProtKB-KW"/>
</dbReference>
<dbReference type="Gene3D" id="3.40.50.10710">
    <property type="entry name" value="Metallo-hydrolase/oxidoreductase"/>
    <property type="match status" value="1"/>
</dbReference>
<evidence type="ECO:0000256" key="8">
    <source>
        <dbReference type="ARBA" id="ARBA00022839"/>
    </source>
</evidence>
<evidence type="ECO:0000259" key="12">
    <source>
        <dbReference type="SMART" id="SM00849"/>
    </source>
</evidence>
<comment type="subunit">
    <text evidence="10">Homodimer, may be a subunit of the RNA degradosome.</text>
</comment>
<evidence type="ECO:0000256" key="5">
    <source>
        <dbReference type="ARBA" id="ARBA00022759"/>
    </source>
</evidence>
<gene>
    <name evidence="10" type="primary">rnj</name>
    <name evidence="13" type="ORF">R4Y45_03835</name>
</gene>
<evidence type="ECO:0000256" key="1">
    <source>
        <dbReference type="ARBA" id="ARBA00022490"/>
    </source>
</evidence>
<protein>
    <recommendedName>
        <fullName evidence="10">Ribonuclease J</fullName>
        <shortName evidence="10">RNase J</shortName>
        <ecNumber evidence="10">3.1.-.-</ecNumber>
    </recommendedName>
</protein>
<keyword evidence="4" id="KW-0479">Metal-binding</keyword>
<dbReference type="Pfam" id="PF00753">
    <property type="entry name" value="Lactamase_B"/>
    <property type="match status" value="1"/>
</dbReference>
<keyword evidence="3 10" id="KW-0540">Nuclease</keyword>
<dbReference type="Pfam" id="PF22505">
    <property type="entry name" value="RNase_J_b_CASP"/>
    <property type="match status" value="1"/>
</dbReference>
<comment type="similarity">
    <text evidence="10">Belongs to the metallo-beta-lactamase superfamily. RNA-metabolizing metallo-beta-lactamase-like family. Bacterial RNase J subfamily.</text>
</comment>
<comment type="caution">
    <text evidence="13">The sequence shown here is derived from an EMBL/GenBank/DDBJ whole genome shotgun (WGS) entry which is preliminary data.</text>
</comment>
<feature type="binding site" evidence="10">
    <location>
        <begin position="362"/>
        <end position="366"/>
    </location>
    <ligand>
        <name>substrate</name>
    </ligand>
</feature>
<comment type="subcellular location">
    <subcellularLocation>
        <location evidence="10">Cytoplasm</location>
    </subcellularLocation>
</comment>
<keyword evidence="1 10" id="KW-0963">Cytoplasm</keyword>
<dbReference type="InterPro" id="IPR055132">
    <property type="entry name" value="RNase_J_b_CASP"/>
</dbReference>
<keyword evidence="2 10" id="KW-0698">rRNA processing</keyword>
<name>A0ABU8SG53_9LACO</name>
<dbReference type="InterPro" id="IPR036866">
    <property type="entry name" value="RibonucZ/Hydroxyglut_hydro"/>
</dbReference>
<dbReference type="Gene3D" id="3.10.20.580">
    <property type="match status" value="1"/>
</dbReference>
<evidence type="ECO:0000256" key="7">
    <source>
        <dbReference type="ARBA" id="ARBA00022833"/>
    </source>
</evidence>
<reference evidence="13 14" key="1">
    <citation type="submission" date="2023-10" db="EMBL/GenBank/DDBJ databases">
        <title>Holzapfeliella saturejae sp. nov. isolated from Satureja montana flowers.</title>
        <authorList>
            <person name="Alcantara C."/>
            <person name="Zuniga M."/>
            <person name="Landete J.M."/>
            <person name="Monedero V."/>
        </authorList>
    </citation>
    <scope>NUCLEOTIDE SEQUENCE [LARGE SCALE GENOMIC DNA]</scope>
    <source>
        <strain evidence="13 14">He02</strain>
    </source>
</reference>
<evidence type="ECO:0000256" key="9">
    <source>
        <dbReference type="ARBA" id="ARBA00022884"/>
    </source>
</evidence>
<dbReference type="HAMAP" id="MF_01491">
    <property type="entry name" value="RNase_J_bact"/>
    <property type="match status" value="1"/>
</dbReference>
<organism evidence="13 14">
    <name type="scientific">Holzapfeliella saturejae</name>
    <dbReference type="NCBI Taxonomy" id="3082953"/>
    <lineage>
        <taxon>Bacteria</taxon>
        <taxon>Bacillati</taxon>
        <taxon>Bacillota</taxon>
        <taxon>Bacilli</taxon>
        <taxon>Lactobacillales</taxon>
        <taxon>Lactobacillaceae</taxon>
        <taxon>Holzapfeliella</taxon>
    </lineage>
</organism>
<dbReference type="InterPro" id="IPR042173">
    <property type="entry name" value="RNase_J_2"/>
</dbReference>
<dbReference type="InterPro" id="IPR011108">
    <property type="entry name" value="RMMBL"/>
</dbReference>
<feature type="domain" description="Metallo-beta-lactamase" evidence="12">
    <location>
        <begin position="17"/>
        <end position="223"/>
    </location>
</feature>
<dbReference type="InterPro" id="IPR004613">
    <property type="entry name" value="RNase_J"/>
</dbReference>
<dbReference type="InterPro" id="IPR041636">
    <property type="entry name" value="RNase_J_C"/>
</dbReference>
<evidence type="ECO:0000256" key="10">
    <source>
        <dbReference type="HAMAP-Rule" id="MF_01491"/>
    </source>
</evidence>
<evidence type="ECO:0000256" key="3">
    <source>
        <dbReference type="ARBA" id="ARBA00022722"/>
    </source>
</evidence>
<feature type="compositionally biased region" description="Low complexity" evidence="11">
    <location>
        <begin position="563"/>
        <end position="575"/>
    </location>
</feature>
<dbReference type="RefSeq" id="WP_339969454.1">
    <property type="nucleotide sequence ID" value="NZ_JAWMWG010000001.1"/>
</dbReference>
<keyword evidence="6 10" id="KW-0378">Hydrolase</keyword>
<feature type="region of interest" description="Disordered" evidence="11">
    <location>
        <begin position="553"/>
        <end position="575"/>
    </location>
</feature>
<dbReference type="Pfam" id="PF07521">
    <property type="entry name" value="RMMBL"/>
    <property type="match status" value="1"/>
</dbReference>
<dbReference type="Proteomes" id="UP001377804">
    <property type="component" value="Unassembled WGS sequence"/>
</dbReference>
<keyword evidence="8 10" id="KW-0269">Exonuclease</keyword>
<dbReference type="EMBL" id="JAWMWG010000001">
    <property type="protein sequence ID" value="MEJ6348357.1"/>
    <property type="molecule type" value="Genomic_DNA"/>
</dbReference>
<comment type="function">
    <text evidence="10">An RNase that has 5'-3' exonuclease and possibly endonuclease activity. Involved in maturation of rRNA and in some organisms also mRNA maturation and/or decay.</text>
</comment>
<evidence type="ECO:0000313" key="13">
    <source>
        <dbReference type="EMBL" id="MEJ6348357.1"/>
    </source>
</evidence>
<evidence type="ECO:0000256" key="4">
    <source>
        <dbReference type="ARBA" id="ARBA00022723"/>
    </source>
</evidence>
<dbReference type="PANTHER" id="PTHR43694:SF4">
    <property type="entry name" value="RIBONUCLEASE J 2"/>
    <property type="match status" value="1"/>
</dbReference>
<dbReference type="CDD" id="cd07714">
    <property type="entry name" value="RNaseJ_MBL-fold"/>
    <property type="match status" value="1"/>
</dbReference>
<sequence length="575" mass="64435">MAQDIKVMILGGVRENGKNMYAVQVDDEIFILDAGLKYPDTQLLGIDYVIPDLSFIEDNADKIMGVFLTHGHADAIGALPYFITKYDIPVFGSKLTIELAKIAVRNSQKNANFSDFHEIDQDTAIDFKNATVSFFDTTHNIPQTLGVAIKTDAGQIVYTGDFKFDQSANKGYKTNYSRIMEIGKEGVLALLSDSSNAEMPHEGANEKEIGDYIIETLKDHPGRVIVSAVASNIARIQQVLNAAYLSNRKVILTGQDVAKIVKTAMNLDLLHIPDEELIIPATKINEYDKEDILVLETGRMGEPLKSLQRMAMQQHKLVNITDGDLIFITTTPSHAMETTVAKTSDLIYRAGGVVKEISREIHASGHASRYELQMMINLLNPQYLFPIQGEYRLLAAHKEAAEETGMAASNIIIAKKGDVYQYEKGEFQLTEGIASEDTMIDGAGIGDIGNIVLRDRKILADDGMFIAVVTIDRKKKKIVAQPKVMTRGFVYIKENKELIYESIELTKEAIDTNLQTKKFDWSELKQDVRHSLEKYLFQKTKRRPVVLPVIMEVNQNRHRRNANKPQGNKPQQKKK</sequence>
<dbReference type="PANTHER" id="PTHR43694">
    <property type="entry name" value="RIBONUCLEASE J"/>
    <property type="match status" value="1"/>
</dbReference>
<dbReference type="InterPro" id="IPR001279">
    <property type="entry name" value="Metallo-B-lactamas"/>
</dbReference>
<evidence type="ECO:0000313" key="14">
    <source>
        <dbReference type="Proteomes" id="UP001377804"/>
    </source>
</evidence>
<dbReference type="SUPFAM" id="SSF56281">
    <property type="entry name" value="Metallo-hydrolase/oxidoreductase"/>
    <property type="match status" value="1"/>
</dbReference>
<accession>A0ABU8SG53</accession>
<proteinExistence type="inferred from homology"/>